<accession>A0A516G7D3</accession>
<keyword evidence="3" id="KW-1185">Reference proteome</keyword>
<dbReference type="AlphaFoldDB" id="A0A516G7D3"/>
<evidence type="ECO:0000313" key="3">
    <source>
        <dbReference type="Proteomes" id="UP000315395"/>
    </source>
</evidence>
<dbReference type="Proteomes" id="UP000315395">
    <property type="component" value="Chromosome"/>
</dbReference>
<evidence type="ECO:0000313" key="2">
    <source>
        <dbReference type="EMBL" id="QDO87392.1"/>
    </source>
</evidence>
<name>A0A516G7D3_9MICO</name>
<organism evidence="2 3">
    <name type="scientific">Ornithinimicrobium ciconiae</name>
    <dbReference type="NCBI Taxonomy" id="2594265"/>
    <lineage>
        <taxon>Bacteria</taxon>
        <taxon>Bacillati</taxon>
        <taxon>Actinomycetota</taxon>
        <taxon>Actinomycetes</taxon>
        <taxon>Micrococcales</taxon>
        <taxon>Ornithinimicrobiaceae</taxon>
        <taxon>Ornithinimicrobium</taxon>
    </lineage>
</organism>
<evidence type="ECO:0008006" key="4">
    <source>
        <dbReference type="Google" id="ProtNLM"/>
    </source>
</evidence>
<feature type="compositionally biased region" description="Acidic residues" evidence="1">
    <location>
        <begin position="91"/>
        <end position="101"/>
    </location>
</feature>
<protein>
    <recommendedName>
        <fullName evidence="4">DUF5709 domain-containing protein</fullName>
    </recommendedName>
</protein>
<dbReference type="RefSeq" id="WP_143782050.1">
    <property type="nucleotide sequence ID" value="NZ_CP041616.1"/>
</dbReference>
<proteinExistence type="predicted"/>
<dbReference type="EMBL" id="CP041616">
    <property type="protein sequence ID" value="QDO87392.1"/>
    <property type="molecule type" value="Genomic_DNA"/>
</dbReference>
<gene>
    <name evidence="2" type="ORF">FNH13_02790</name>
</gene>
<evidence type="ECO:0000256" key="1">
    <source>
        <dbReference type="SAM" id="MobiDB-lite"/>
    </source>
</evidence>
<feature type="region of interest" description="Disordered" evidence="1">
    <location>
        <begin position="81"/>
        <end position="101"/>
    </location>
</feature>
<sequence>MSSHDVNLGDWLATPEGPPERIWQAALRLTAPEEDHAHDHADEVAHDHPDEVAHDQSLDEAVGDCAVEDGDLGLADAEPHIADAGAPMPYDGEDFDGDPFS</sequence>
<reference evidence="2 3" key="1">
    <citation type="submission" date="2019-07" db="EMBL/GenBank/DDBJ databases">
        <title>complete genome sequencing of Ornithinimicrobium sp. H23M54.</title>
        <authorList>
            <person name="Bae J.-W."/>
            <person name="Lee S.-Y."/>
        </authorList>
    </citation>
    <scope>NUCLEOTIDE SEQUENCE [LARGE SCALE GENOMIC DNA]</scope>
    <source>
        <strain evidence="2 3">H23M54</strain>
    </source>
</reference>
<dbReference type="KEGG" id="orz:FNH13_02790"/>